<dbReference type="InterPro" id="IPR014030">
    <property type="entry name" value="Ketoacyl_synth_N"/>
</dbReference>
<keyword evidence="6 14" id="KW-0808">Transferase</keyword>
<dbReference type="SMART" id="SM00825">
    <property type="entry name" value="PKS_KS"/>
    <property type="match status" value="1"/>
</dbReference>
<name>A0A078KU24_9FIRM</name>
<evidence type="ECO:0000313" key="18">
    <source>
        <dbReference type="EMBL" id="CDZ24685.1"/>
    </source>
</evidence>
<keyword evidence="9 14" id="KW-0275">Fatty acid biosynthesis</keyword>
<keyword evidence="7" id="KW-0276">Fatty acid metabolism</keyword>
<evidence type="ECO:0000256" key="7">
    <source>
        <dbReference type="ARBA" id="ARBA00022832"/>
    </source>
</evidence>
<keyword evidence="19" id="KW-1185">Reference proteome</keyword>
<accession>A0A078KU24</accession>
<dbReference type="PROSITE" id="PS52004">
    <property type="entry name" value="KS3_2"/>
    <property type="match status" value="1"/>
</dbReference>
<keyword evidence="5 14" id="KW-0444">Lipid biosynthesis</keyword>
<dbReference type="InterPro" id="IPR000794">
    <property type="entry name" value="Beta-ketoacyl_synthase"/>
</dbReference>
<evidence type="ECO:0000256" key="11">
    <source>
        <dbReference type="ARBA" id="ARBA00024006"/>
    </source>
</evidence>
<comment type="catalytic activity">
    <reaction evidence="13 14">
        <text>a fatty acyl-[ACP] + malonyl-[ACP] + H(+) = a 3-oxoacyl-[ACP] + holo-[ACP] + CO2</text>
        <dbReference type="Rhea" id="RHEA:22836"/>
        <dbReference type="Rhea" id="RHEA-COMP:9623"/>
        <dbReference type="Rhea" id="RHEA-COMP:9685"/>
        <dbReference type="Rhea" id="RHEA-COMP:9916"/>
        <dbReference type="Rhea" id="RHEA-COMP:14125"/>
        <dbReference type="ChEBI" id="CHEBI:15378"/>
        <dbReference type="ChEBI" id="CHEBI:16526"/>
        <dbReference type="ChEBI" id="CHEBI:64479"/>
        <dbReference type="ChEBI" id="CHEBI:78449"/>
        <dbReference type="ChEBI" id="CHEBI:78776"/>
        <dbReference type="ChEBI" id="CHEBI:138651"/>
    </reaction>
</comment>
<proteinExistence type="inferred from homology"/>
<evidence type="ECO:0000256" key="10">
    <source>
        <dbReference type="ARBA" id="ARBA00023315"/>
    </source>
</evidence>
<dbReference type="Gene3D" id="3.40.47.10">
    <property type="match status" value="1"/>
</dbReference>
<dbReference type="EC" id="2.3.1.179" evidence="3 14"/>
<evidence type="ECO:0000256" key="13">
    <source>
        <dbReference type="ARBA" id="ARBA00047659"/>
    </source>
</evidence>
<evidence type="ECO:0000256" key="6">
    <source>
        <dbReference type="ARBA" id="ARBA00022679"/>
    </source>
</evidence>
<dbReference type="GO" id="GO:0005829">
    <property type="term" value="C:cytosol"/>
    <property type="evidence" value="ECO:0007669"/>
    <property type="project" value="TreeGrafter"/>
</dbReference>
<dbReference type="PANTHER" id="PTHR11712:SF336">
    <property type="entry name" value="3-OXOACYL-[ACYL-CARRIER-PROTEIN] SYNTHASE, MITOCHONDRIAL"/>
    <property type="match status" value="1"/>
</dbReference>
<dbReference type="InterPro" id="IPR018201">
    <property type="entry name" value="Ketoacyl_synth_AS"/>
</dbReference>
<sequence length="410" mass="43247">MRRVVITGMGVISPVGLDIDSFWNNIKAGKHGIAPIENLDMEGQKASVAAQVKNFNPEDYIDKRESRRMDPCSQFAVAAAKQAIEDCGSDFSDLDPYRVGVIIGSGIGGLQTLEDNHTKFITKGPGRVSPLMIPMMISNMSAGYIAMKYGFKGVNYCPVTACASSGHAIGEAMHSIREGHADVIIAGGAEATITPFAIAAFANMKALCTSNDPDRASIPFDAERSGFVMGEGAGILVLEEYEHAKARGAKIYAELAGYGATSDAYHITSPDPNGEGAKKAMEFAIKDAGLTTADIDYINAHGTSTPPNDKCETIAVKNLFGERAAQIPMSSTKSMTGHLLGAAGAIESIICALAIKDGVIPPTANYKVKDPECDLDYVTDGARKANLRAVLSNALGFGGHNATLCFKKAD</sequence>
<evidence type="ECO:0000256" key="16">
    <source>
        <dbReference type="RuleBase" id="RU003694"/>
    </source>
</evidence>
<keyword evidence="10 14" id="KW-0012">Acyltransferase</keyword>
<gene>
    <name evidence="18" type="primary">fabF</name>
    <name evidence="18" type="ORF">CCDG5_1575</name>
</gene>
<organism evidence="18 19">
    <name type="scientific">[Clostridium] cellulosi</name>
    <dbReference type="NCBI Taxonomy" id="29343"/>
    <lineage>
        <taxon>Bacteria</taxon>
        <taxon>Bacillati</taxon>
        <taxon>Bacillota</taxon>
        <taxon>Clostridia</taxon>
        <taxon>Eubacteriales</taxon>
        <taxon>Oscillospiraceae</taxon>
        <taxon>Oscillospiraceae incertae sedis</taxon>
    </lineage>
</organism>
<dbReference type="AlphaFoldDB" id="A0A078KU24"/>
<evidence type="ECO:0000256" key="4">
    <source>
        <dbReference type="ARBA" id="ARBA00014657"/>
    </source>
</evidence>
<dbReference type="GO" id="GO:0006633">
    <property type="term" value="P:fatty acid biosynthetic process"/>
    <property type="evidence" value="ECO:0007669"/>
    <property type="project" value="UniProtKB-UniRule"/>
</dbReference>
<evidence type="ECO:0000256" key="15">
    <source>
        <dbReference type="PIRSR" id="PIRSR000447-1"/>
    </source>
</evidence>
<comment type="similarity">
    <text evidence="2 14 16">Belongs to the thiolase-like superfamily. Beta-ketoacyl-ACP synthases family.</text>
</comment>
<evidence type="ECO:0000256" key="1">
    <source>
        <dbReference type="ARBA" id="ARBA00005194"/>
    </source>
</evidence>
<dbReference type="GO" id="GO:0004315">
    <property type="term" value="F:3-oxoacyl-[acyl-carrier-protein] synthase activity"/>
    <property type="evidence" value="ECO:0007669"/>
    <property type="project" value="UniProtKB-UniRule"/>
</dbReference>
<evidence type="ECO:0000256" key="8">
    <source>
        <dbReference type="ARBA" id="ARBA00023098"/>
    </source>
</evidence>
<dbReference type="NCBIfam" id="TIGR03150">
    <property type="entry name" value="fabF"/>
    <property type="match status" value="1"/>
</dbReference>
<dbReference type="EMBL" id="LM995447">
    <property type="protein sequence ID" value="CDZ24685.1"/>
    <property type="molecule type" value="Genomic_DNA"/>
</dbReference>
<feature type="active site" description="For beta-ketoacyl synthase activity" evidence="15">
    <location>
        <position position="162"/>
    </location>
</feature>
<comment type="function">
    <text evidence="11 14">Involved in the type II fatty acid elongation cycle. Catalyzes the elongation of a wide range of acyl-ACP by the addition of two carbons from malonyl-ACP to an acyl acceptor. Can efficiently catalyze the conversion of palmitoleoyl-ACP (cis-hexadec-9-enoyl-ACP) to cis-vaccenoyl-ACP (cis-octadec-11-enoyl-ACP), an essential step in the thermal regulation of fatty acid composition.</text>
</comment>
<dbReference type="UniPathway" id="UPA00094"/>
<dbReference type="PIRSF" id="PIRSF000447">
    <property type="entry name" value="KAS_II"/>
    <property type="match status" value="1"/>
</dbReference>
<dbReference type="InterPro" id="IPR020841">
    <property type="entry name" value="PKS_Beta-ketoAc_synthase_dom"/>
</dbReference>
<dbReference type="InterPro" id="IPR016039">
    <property type="entry name" value="Thiolase-like"/>
</dbReference>
<keyword evidence="8" id="KW-0443">Lipid metabolism</keyword>
<reference evidence="19" key="1">
    <citation type="submission" date="2014-07" db="EMBL/GenBank/DDBJ databases">
        <authorList>
            <person name="Wibberg D."/>
        </authorList>
    </citation>
    <scope>NUCLEOTIDE SEQUENCE [LARGE SCALE GENOMIC DNA]</scope>
    <source>
        <strain evidence="19">DG5</strain>
    </source>
</reference>
<feature type="domain" description="Ketosynthase family 3 (KS3)" evidence="17">
    <location>
        <begin position="1"/>
        <end position="408"/>
    </location>
</feature>
<dbReference type="NCBIfam" id="NF005589">
    <property type="entry name" value="PRK07314.1"/>
    <property type="match status" value="1"/>
</dbReference>
<evidence type="ECO:0000256" key="3">
    <source>
        <dbReference type="ARBA" id="ARBA00012356"/>
    </source>
</evidence>
<dbReference type="SUPFAM" id="SSF53901">
    <property type="entry name" value="Thiolase-like"/>
    <property type="match status" value="2"/>
</dbReference>
<protein>
    <recommendedName>
        <fullName evidence="4 14">3-oxoacyl-[acyl-carrier-protein] synthase 2</fullName>
        <ecNumber evidence="3 14">2.3.1.179</ecNumber>
    </recommendedName>
</protein>
<evidence type="ECO:0000256" key="14">
    <source>
        <dbReference type="PIRNR" id="PIRNR000447"/>
    </source>
</evidence>
<evidence type="ECO:0000313" key="19">
    <source>
        <dbReference type="Proteomes" id="UP000032431"/>
    </source>
</evidence>
<comment type="catalytic activity">
    <reaction evidence="12 14">
        <text>(9Z)-hexadecenoyl-[ACP] + malonyl-[ACP] + H(+) = 3-oxo-(11Z)-octadecenoyl-[ACP] + holo-[ACP] + CO2</text>
        <dbReference type="Rhea" id="RHEA:55040"/>
        <dbReference type="Rhea" id="RHEA-COMP:9623"/>
        <dbReference type="Rhea" id="RHEA-COMP:9685"/>
        <dbReference type="Rhea" id="RHEA-COMP:10800"/>
        <dbReference type="Rhea" id="RHEA-COMP:14074"/>
        <dbReference type="ChEBI" id="CHEBI:15378"/>
        <dbReference type="ChEBI" id="CHEBI:16526"/>
        <dbReference type="ChEBI" id="CHEBI:64479"/>
        <dbReference type="ChEBI" id="CHEBI:78449"/>
        <dbReference type="ChEBI" id="CHEBI:83989"/>
        <dbReference type="ChEBI" id="CHEBI:138538"/>
        <dbReference type="EC" id="2.3.1.179"/>
    </reaction>
</comment>
<dbReference type="PROSITE" id="PS00606">
    <property type="entry name" value="KS3_1"/>
    <property type="match status" value="1"/>
</dbReference>
<evidence type="ECO:0000256" key="5">
    <source>
        <dbReference type="ARBA" id="ARBA00022516"/>
    </source>
</evidence>
<evidence type="ECO:0000259" key="17">
    <source>
        <dbReference type="PROSITE" id="PS52004"/>
    </source>
</evidence>
<dbReference type="InterPro" id="IPR017568">
    <property type="entry name" value="3-oxoacyl-ACP_synth-2"/>
</dbReference>
<dbReference type="FunFam" id="3.40.47.10:FF:000009">
    <property type="entry name" value="3-oxoacyl-[acyl-carrier-protein] synthase 2"/>
    <property type="match status" value="1"/>
</dbReference>
<dbReference type="KEGG" id="ccel:CCDG5_1575"/>
<dbReference type="HOGENOM" id="CLU_000022_69_2_9"/>
<dbReference type="CDD" id="cd00834">
    <property type="entry name" value="KAS_I_II"/>
    <property type="match status" value="1"/>
</dbReference>
<dbReference type="PATRIC" id="fig|29343.3.peg.1660"/>
<evidence type="ECO:0000256" key="12">
    <source>
        <dbReference type="ARBA" id="ARBA00047318"/>
    </source>
</evidence>
<dbReference type="Proteomes" id="UP000032431">
    <property type="component" value="Chromosome I"/>
</dbReference>
<evidence type="ECO:0000256" key="2">
    <source>
        <dbReference type="ARBA" id="ARBA00008467"/>
    </source>
</evidence>
<dbReference type="InterPro" id="IPR014031">
    <property type="entry name" value="Ketoacyl_synth_C"/>
</dbReference>
<dbReference type="Pfam" id="PF02801">
    <property type="entry name" value="Ketoacyl-synt_C"/>
    <property type="match status" value="1"/>
</dbReference>
<dbReference type="PANTHER" id="PTHR11712">
    <property type="entry name" value="POLYKETIDE SYNTHASE-RELATED"/>
    <property type="match status" value="1"/>
</dbReference>
<comment type="pathway">
    <text evidence="1 14">Lipid metabolism; fatty acid biosynthesis.</text>
</comment>
<evidence type="ECO:0000256" key="9">
    <source>
        <dbReference type="ARBA" id="ARBA00023160"/>
    </source>
</evidence>
<dbReference type="STRING" id="29343.CCDG5_1575"/>
<dbReference type="Pfam" id="PF00109">
    <property type="entry name" value="ketoacyl-synt"/>
    <property type="match status" value="1"/>
</dbReference>